<comment type="caution">
    <text evidence="4">The sequence shown here is derived from an EMBL/GenBank/DDBJ whole genome shotgun (WGS) entry which is preliminary data.</text>
</comment>
<proteinExistence type="predicted"/>
<feature type="compositionally biased region" description="Low complexity" evidence="1">
    <location>
        <begin position="29"/>
        <end position="70"/>
    </location>
</feature>
<accession>A0ABW2G261</accession>
<name>A0ABW2G261_9ACTN</name>
<reference evidence="5" key="1">
    <citation type="journal article" date="2019" name="Int. J. Syst. Evol. Microbiol.">
        <title>The Global Catalogue of Microorganisms (GCM) 10K type strain sequencing project: providing services to taxonomists for standard genome sequencing and annotation.</title>
        <authorList>
            <consortium name="The Broad Institute Genomics Platform"/>
            <consortium name="The Broad Institute Genome Sequencing Center for Infectious Disease"/>
            <person name="Wu L."/>
            <person name="Ma J."/>
        </authorList>
    </citation>
    <scope>NUCLEOTIDE SEQUENCE [LARGE SCALE GENOMIC DNA]</scope>
    <source>
        <strain evidence="5">CGMCC 1.12859</strain>
    </source>
</reference>
<sequence length="153" mass="14396">MRTRMIVGGITAAAALTLTLTACSSSGTAAAPAQSSAPAAQPAPAGSSAAPGAASPSAAGSASAPKPAGGVATPNMAQNLALIAGLKQIDPNLAKDQQGALAKAQATCGEIKAGKDDATVAADAAASFSGNGTTLTAQQGQMIAVIVKAALCP</sequence>
<evidence type="ECO:0000256" key="2">
    <source>
        <dbReference type="SAM" id="SignalP"/>
    </source>
</evidence>
<dbReference type="RefSeq" id="WP_345708369.1">
    <property type="nucleotide sequence ID" value="NZ_BAABKV010000001.1"/>
</dbReference>
<keyword evidence="5" id="KW-1185">Reference proteome</keyword>
<feature type="domain" description="DUF732" evidence="3">
    <location>
        <begin position="95"/>
        <end position="153"/>
    </location>
</feature>
<dbReference type="PROSITE" id="PS51257">
    <property type="entry name" value="PROKAR_LIPOPROTEIN"/>
    <property type="match status" value="1"/>
</dbReference>
<evidence type="ECO:0000313" key="4">
    <source>
        <dbReference type="EMBL" id="MFC7181990.1"/>
    </source>
</evidence>
<dbReference type="Pfam" id="PF05305">
    <property type="entry name" value="DUF732"/>
    <property type="match status" value="1"/>
</dbReference>
<dbReference type="Proteomes" id="UP001596435">
    <property type="component" value="Unassembled WGS sequence"/>
</dbReference>
<feature type="signal peptide" evidence="2">
    <location>
        <begin position="1"/>
        <end position="29"/>
    </location>
</feature>
<gene>
    <name evidence="4" type="ORF">ACFQMG_20785</name>
</gene>
<evidence type="ECO:0000259" key="3">
    <source>
        <dbReference type="Pfam" id="PF05305"/>
    </source>
</evidence>
<evidence type="ECO:0000256" key="1">
    <source>
        <dbReference type="SAM" id="MobiDB-lite"/>
    </source>
</evidence>
<dbReference type="EMBL" id="JBHTAJ010000039">
    <property type="protein sequence ID" value="MFC7181990.1"/>
    <property type="molecule type" value="Genomic_DNA"/>
</dbReference>
<feature type="chain" id="PRO_5046281748" evidence="2">
    <location>
        <begin position="30"/>
        <end position="153"/>
    </location>
</feature>
<protein>
    <submittedName>
        <fullName evidence="4">DUF732 domain-containing protein</fullName>
    </submittedName>
</protein>
<keyword evidence="2" id="KW-0732">Signal</keyword>
<feature type="region of interest" description="Disordered" evidence="1">
    <location>
        <begin position="29"/>
        <end position="71"/>
    </location>
</feature>
<organism evidence="4 5">
    <name type="scientific">Kitasatospora paranensis</name>
    <dbReference type="NCBI Taxonomy" id="258053"/>
    <lineage>
        <taxon>Bacteria</taxon>
        <taxon>Bacillati</taxon>
        <taxon>Actinomycetota</taxon>
        <taxon>Actinomycetes</taxon>
        <taxon>Kitasatosporales</taxon>
        <taxon>Streptomycetaceae</taxon>
        <taxon>Kitasatospora</taxon>
    </lineage>
</organism>
<dbReference type="InterPro" id="IPR007969">
    <property type="entry name" value="DUF732"/>
</dbReference>
<evidence type="ECO:0000313" key="5">
    <source>
        <dbReference type="Proteomes" id="UP001596435"/>
    </source>
</evidence>